<proteinExistence type="predicted"/>
<dbReference type="EMBL" id="VVXK01000002">
    <property type="protein sequence ID" value="KAA2371760.1"/>
    <property type="molecule type" value="Genomic_DNA"/>
</dbReference>
<dbReference type="InterPro" id="IPR050834">
    <property type="entry name" value="Glycosyltransf_2"/>
</dbReference>
<dbReference type="Pfam" id="PF00535">
    <property type="entry name" value="Glycos_transf_2"/>
    <property type="match status" value="1"/>
</dbReference>
<comment type="caution">
    <text evidence="2">The sequence shown here is derived from an EMBL/GenBank/DDBJ whole genome shotgun (WGS) entry which is preliminary data.</text>
</comment>
<accession>A0A5B3GE31</accession>
<dbReference type="CDD" id="cd00761">
    <property type="entry name" value="Glyco_tranf_GTA_type"/>
    <property type="match status" value="1"/>
</dbReference>
<dbReference type="GO" id="GO:0016740">
    <property type="term" value="F:transferase activity"/>
    <property type="evidence" value="ECO:0007669"/>
    <property type="project" value="UniProtKB-KW"/>
</dbReference>
<dbReference type="Gene3D" id="3.90.550.10">
    <property type="entry name" value="Spore Coat Polysaccharide Biosynthesis Protein SpsA, Chain A"/>
    <property type="match status" value="1"/>
</dbReference>
<organism evidence="2 3">
    <name type="scientific">Alistipes shahii</name>
    <dbReference type="NCBI Taxonomy" id="328814"/>
    <lineage>
        <taxon>Bacteria</taxon>
        <taxon>Pseudomonadati</taxon>
        <taxon>Bacteroidota</taxon>
        <taxon>Bacteroidia</taxon>
        <taxon>Bacteroidales</taxon>
        <taxon>Rikenellaceae</taxon>
        <taxon>Alistipes</taxon>
    </lineage>
</organism>
<dbReference type="InterPro" id="IPR029044">
    <property type="entry name" value="Nucleotide-diphossugar_trans"/>
</dbReference>
<sequence length="309" mass="34155">MSEPTISVVIPLYNKQLEIGAAVRSALAQTRPPQEIIVVDDGSTDGGAEIVRAIGSPLVRLVRQSNAGVCAARNRGIAESTGEYIALLDADDAWEPGFLAEIAAMIREFPGCGLYCTAFSIISHDGTYPAPTPSERGVVANFFRESAHRYIAIPSASCIPRRVFDTVGLFPEGMKIAEDLYMWIRIARRYEVCFSPERLVRYSRVASNRSAASYTPEKTVHSFEELYDPLAPEEDREFVARAALGKALIISTKGGTKEAARAARFFAWTRTYRRTLRKVRALNALPAGWRGPVIRLYNALAWRLARKGL</sequence>
<name>A0A5B3GE31_9BACT</name>
<evidence type="ECO:0000259" key="1">
    <source>
        <dbReference type="Pfam" id="PF00535"/>
    </source>
</evidence>
<dbReference type="Proteomes" id="UP000323567">
    <property type="component" value="Unassembled WGS sequence"/>
</dbReference>
<dbReference type="PANTHER" id="PTHR43685:SF2">
    <property type="entry name" value="GLYCOSYLTRANSFERASE 2-LIKE DOMAIN-CONTAINING PROTEIN"/>
    <property type="match status" value="1"/>
</dbReference>
<keyword evidence="2" id="KW-0808">Transferase</keyword>
<reference evidence="2 3" key="1">
    <citation type="journal article" date="2019" name="Nat. Med.">
        <title>A library of human gut bacterial isolates paired with longitudinal multiomics data enables mechanistic microbiome research.</title>
        <authorList>
            <person name="Poyet M."/>
            <person name="Groussin M."/>
            <person name="Gibbons S.M."/>
            <person name="Avila-Pacheco J."/>
            <person name="Jiang X."/>
            <person name="Kearney S.M."/>
            <person name="Perrotta A.R."/>
            <person name="Berdy B."/>
            <person name="Zhao S."/>
            <person name="Lieberman T.D."/>
            <person name="Swanson P.K."/>
            <person name="Smith M."/>
            <person name="Roesemann S."/>
            <person name="Alexander J.E."/>
            <person name="Rich S.A."/>
            <person name="Livny J."/>
            <person name="Vlamakis H."/>
            <person name="Clish C."/>
            <person name="Bullock K."/>
            <person name="Deik A."/>
            <person name="Scott J."/>
            <person name="Pierce K.A."/>
            <person name="Xavier R.J."/>
            <person name="Alm E.J."/>
        </authorList>
    </citation>
    <scope>NUCLEOTIDE SEQUENCE [LARGE SCALE GENOMIC DNA]</scope>
    <source>
        <strain evidence="2 3">BIOML-A2</strain>
    </source>
</reference>
<dbReference type="RefSeq" id="WP_149887000.1">
    <property type="nucleotide sequence ID" value="NZ_DAWEMQ010000010.1"/>
</dbReference>
<dbReference type="PANTHER" id="PTHR43685">
    <property type="entry name" value="GLYCOSYLTRANSFERASE"/>
    <property type="match status" value="1"/>
</dbReference>
<evidence type="ECO:0000313" key="2">
    <source>
        <dbReference type="EMBL" id="KAA2371760.1"/>
    </source>
</evidence>
<evidence type="ECO:0000313" key="3">
    <source>
        <dbReference type="Proteomes" id="UP000323567"/>
    </source>
</evidence>
<dbReference type="AlphaFoldDB" id="A0A5B3GE31"/>
<gene>
    <name evidence="2" type="ORF">F2Y13_02940</name>
</gene>
<dbReference type="SUPFAM" id="SSF53448">
    <property type="entry name" value="Nucleotide-diphospho-sugar transferases"/>
    <property type="match status" value="1"/>
</dbReference>
<protein>
    <submittedName>
        <fullName evidence="2">Glycosyltransferase family 2 protein</fullName>
    </submittedName>
</protein>
<feature type="domain" description="Glycosyltransferase 2-like" evidence="1">
    <location>
        <begin position="7"/>
        <end position="165"/>
    </location>
</feature>
<dbReference type="InterPro" id="IPR001173">
    <property type="entry name" value="Glyco_trans_2-like"/>
</dbReference>